<dbReference type="InterPro" id="IPR001245">
    <property type="entry name" value="Ser-Thr/Tyr_kinase_cat_dom"/>
</dbReference>
<accession>A0AAV5AHD4</accession>
<dbReference type="Pfam" id="PF00561">
    <property type="entry name" value="Abhydrolase_1"/>
    <property type="match status" value="1"/>
</dbReference>
<evidence type="ECO:0000256" key="4">
    <source>
        <dbReference type="SAM" id="Phobius"/>
    </source>
</evidence>
<feature type="compositionally biased region" description="Polar residues" evidence="3">
    <location>
        <begin position="1"/>
        <end position="10"/>
    </location>
</feature>
<dbReference type="InterPro" id="IPR000719">
    <property type="entry name" value="Prot_kinase_dom"/>
</dbReference>
<dbReference type="InterPro" id="IPR011993">
    <property type="entry name" value="PH-like_dom_sf"/>
</dbReference>
<dbReference type="Pfam" id="PF00786">
    <property type="entry name" value="PBD"/>
    <property type="match status" value="1"/>
</dbReference>
<dbReference type="PRINTS" id="PR00111">
    <property type="entry name" value="ABHYDROLASE"/>
</dbReference>
<evidence type="ECO:0000256" key="2">
    <source>
        <dbReference type="ARBA" id="ARBA00022840"/>
    </source>
</evidence>
<evidence type="ECO:0000313" key="7">
    <source>
        <dbReference type="Proteomes" id="UP001050691"/>
    </source>
</evidence>
<dbReference type="InterPro" id="IPR001849">
    <property type="entry name" value="PH_domain"/>
</dbReference>
<keyword evidence="1" id="KW-0547">Nucleotide-binding</keyword>
<dbReference type="GO" id="GO:0005524">
    <property type="term" value="F:ATP binding"/>
    <property type="evidence" value="ECO:0007669"/>
    <property type="project" value="UniProtKB-KW"/>
</dbReference>
<dbReference type="InterPro" id="IPR029058">
    <property type="entry name" value="AB_hydrolase_fold"/>
</dbReference>
<dbReference type="PROSITE" id="PS50011">
    <property type="entry name" value="PROTEIN_KINASE_DOM"/>
    <property type="match status" value="1"/>
</dbReference>
<dbReference type="GO" id="GO:0004672">
    <property type="term" value="F:protein kinase activity"/>
    <property type="evidence" value="ECO:0007669"/>
    <property type="project" value="InterPro"/>
</dbReference>
<feature type="domain" description="Protein kinase" evidence="5">
    <location>
        <begin position="312"/>
        <end position="595"/>
    </location>
</feature>
<feature type="transmembrane region" description="Helical" evidence="4">
    <location>
        <begin position="700"/>
        <end position="719"/>
    </location>
</feature>
<dbReference type="Proteomes" id="UP001050691">
    <property type="component" value="Unassembled WGS sequence"/>
</dbReference>
<dbReference type="GO" id="GO:0005737">
    <property type="term" value="C:cytoplasm"/>
    <property type="evidence" value="ECO:0007669"/>
    <property type="project" value="UniProtKB-ARBA"/>
</dbReference>
<dbReference type="SUPFAM" id="SSF53474">
    <property type="entry name" value="alpha/beta-Hydrolases"/>
    <property type="match status" value="1"/>
</dbReference>
<dbReference type="InterPro" id="IPR050198">
    <property type="entry name" value="Non-receptor_tyrosine_kinases"/>
</dbReference>
<keyword evidence="4" id="KW-1133">Transmembrane helix</keyword>
<evidence type="ECO:0000313" key="6">
    <source>
        <dbReference type="EMBL" id="GJJ14057.1"/>
    </source>
</evidence>
<sequence length="720" mass="80382">MPRTTKTVFSTFKHPRPAPPPPTTRLGDIRHVKSEASLLQAHGLAIAPDGGFIFDINGVFVPPKRHLSNFIRCGYVGLQRDKLKSWAWTRKKWLVLLDGYLCAAPKEDAQYTETLPLNQVNELIRVDSKRYCCALYTPTDTWFLNFNDQLVLEAWMNDLKTQCPLLNIGNPTQTRHLLHVTYDQEAGQIKGLPQPWIETMSEMGLCTNGHAHESRNQNEINGLQVHTPLTEPSRSPVTPTSETSEQSMTRPQMTARSMPIVRQRSLATSHAPRHHNGRARGPTSSSSISALPSLNDQFKNLEARDLTGAVETVHLLPVARGENCDTWKGKWTGSFGTRQVAIHTIRFTRTVTDKSLLRKFSSIILRELKALHQLRHPNVIRVRGYSFDHGPLPAVILTWVQGGNLLDYLEYNRPVEIGQRLKFLTEAATGLAYLHKFSWPIIHGGFRAAKIFINEDGEACIAGFGLNPLLADEDARWLLEAPSPRWAAIEVVLNGRREMTSASDVFSFGRTVIEVLDGREPYYHVTDDAEVVRLVQECIPPKRPSLTGLENFPTPVEHSLDAVPPESEIRQLYPRNIFPNPQSVQLPWGKTTFWLLGPEGGPKVSLIHGISIPAYSWHLLAPSLAKHGFRVLVYDLYGRGYSEALGDPNTPYDTTLYITQLALLLQYLKFEAADIVGYSMGGGIAAAFAATFPNLVKEKVVFVASAGLGEASMILFFVLV</sequence>
<feature type="compositionally biased region" description="Polar residues" evidence="3">
    <location>
        <begin position="230"/>
        <end position="255"/>
    </location>
</feature>
<dbReference type="InterPro" id="IPR000095">
    <property type="entry name" value="CRIB_dom"/>
</dbReference>
<keyword evidence="4" id="KW-0472">Membrane</keyword>
<evidence type="ECO:0000259" key="5">
    <source>
        <dbReference type="PROSITE" id="PS50011"/>
    </source>
</evidence>
<dbReference type="SUPFAM" id="SSF50729">
    <property type="entry name" value="PH domain-like"/>
    <property type="match status" value="1"/>
</dbReference>
<keyword evidence="4" id="KW-0812">Transmembrane</keyword>
<evidence type="ECO:0000256" key="1">
    <source>
        <dbReference type="ARBA" id="ARBA00022741"/>
    </source>
</evidence>
<feature type="transmembrane region" description="Helical" evidence="4">
    <location>
        <begin position="675"/>
        <end position="693"/>
    </location>
</feature>
<dbReference type="Gene3D" id="3.40.50.1820">
    <property type="entry name" value="alpha/beta hydrolase"/>
    <property type="match status" value="1"/>
</dbReference>
<dbReference type="AlphaFoldDB" id="A0AAV5AHD4"/>
<dbReference type="Gene3D" id="2.30.29.30">
    <property type="entry name" value="Pleckstrin-homology domain (PH domain)/Phosphotyrosine-binding domain (PTB)"/>
    <property type="match status" value="1"/>
</dbReference>
<dbReference type="Gene3D" id="1.10.510.10">
    <property type="entry name" value="Transferase(Phosphotransferase) domain 1"/>
    <property type="match status" value="1"/>
</dbReference>
<dbReference type="Pfam" id="PF07714">
    <property type="entry name" value="PK_Tyr_Ser-Thr"/>
    <property type="match status" value="1"/>
</dbReference>
<comment type="caution">
    <text evidence="6">The sequence shown here is derived from an EMBL/GenBank/DDBJ whole genome shotgun (WGS) entry which is preliminary data.</text>
</comment>
<proteinExistence type="predicted"/>
<feature type="region of interest" description="Disordered" evidence="3">
    <location>
        <begin position="1"/>
        <end position="22"/>
    </location>
</feature>
<organism evidence="6 7">
    <name type="scientific">Clathrus columnatus</name>
    <dbReference type="NCBI Taxonomy" id="1419009"/>
    <lineage>
        <taxon>Eukaryota</taxon>
        <taxon>Fungi</taxon>
        <taxon>Dikarya</taxon>
        <taxon>Basidiomycota</taxon>
        <taxon>Agaricomycotina</taxon>
        <taxon>Agaricomycetes</taxon>
        <taxon>Phallomycetidae</taxon>
        <taxon>Phallales</taxon>
        <taxon>Clathraceae</taxon>
        <taxon>Clathrus</taxon>
    </lineage>
</organism>
<dbReference type="PANTHER" id="PTHR24418">
    <property type="entry name" value="TYROSINE-PROTEIN KINASE"/>
    <property type="match status" value="1"/>
</dbReference>
<protein>
    <recommendedName>
        <fullName evidence="5">Protein kinase domain-containing protein</fullName>
    </recommendedName>
</protein>
<keyword evidence="7" id="KW-1185">Reference proteome</keyword>
<gene>
    <name evidence="6" type="ORF">Clacol_008314</name>
</gene>
<name>A0AAV5AHD4_9AGAM</name>
<dbReference type="Pfam" id="PF00169">
    <property type="entry name" value="PH"/>
    <property type="match status" value="1"/>
</dbReference>
<dbReference type="SMART" id="SM00233">
    <property type="entry name" value="PH"/>
    <property type="match status" value="1"/>
</dbReference>
<dbReference type="InterPro" id="IPR000073">
    <property type="entry name" value="AB_hydrolase_1"/>
</dbReference>
<dbReference type="Gene3D" id="3.90.810.10">
    <property type="entry name" value="CRIB domain"/>
    <property type="match status" value="1"/>
</dbReference>
<dbReference type="EMBL" id="BPWL01000009">
    <property type="protein sequence ID" value="GJJ14057.1"/>
    <property type="molecule type" value="Genomic_DNA"/>
</dbReference>
<dbReference type="SUPFAM" id="SSF56112">
    <property type="entry name" value="Protein kinase-like (PK-like)"/>
    <property type="match status" value="1"/>
</dbReference>
<keyword evidence="2" id="KW-0067">ATP-binding</keyword>
<dbReference type="InterPro" id="IPR036936">
    <property type="entry name" value="CRIB_dom_sf"/>
</dbReference>
<reference evidence="6" key="1">
    <citation type="submission" date="2021-10" db="EMBL/GenBank/DDBJ databases">
        <title>De novo Genome Assembly of Clathrus columnatus (Basidiomycota, Fungi) Using Illumina and Nanopore Sequence Data.</title>
        <authorList>
            <person name="Ogiso-Tanaka E."/>
            <person name="Itagaki H."/>
            <person name="Hosoya T."/>
            <person name="Hosaka K."/>
        </authorList>
    </citation>
    <scope>NUCLEOTIDE SEQUENCE</scope>
    <source>
        <strain evidence="6">MO-923</strain>
    </source>
</reference>
<evidence type="ECO:0000256" key="3">
    <source>
        <dbReference type="SAM" id="MobiDB-lite"/>
    </source>
</evidence>
<dbReference type="InterPro" id="IPR011009">
    <property type="entry name" value="Kinase-like_dom_sf"/>
</dbReference>
<feature type="region of interest" description="Disordered" evidence="3">
    <location>
        <begin position="225"/>
        <end position="291"/>
    </location>
</feature>